<dbReference type="Proteomes" id="UP001208054">
    <property type="component" value="Unassembled WGS sequence"/>
</dbReference>
<dbReference type="EMBL" id="JAHWBK010000011">
    <property type="protein sequence ID" value="MCV0325912.1"/>
    <property type="molecule type" value="Genomic_DNA"/>
</dbReference>
<keyword evidence="3" id="KW-1185">Reference proteome</keyword>
<protein>
    <recommendedName>
        <fullName evidence="4">DUF4214 domain-containing protein</fullName>
    </recommendedName>
</protein>
<dbReference type="RefSeq" id="WP_197611848.1">
    <property type="nucleotide sequence ID" value="NZ_JAHWBK010000011.1"/>
</dbReference>
<feature type="compositionally biased region" description="Polar residues" evidence="1">
    <location>
        <begin position="69"/>
        <end position="79"/>
    </location>
</feature>
<evidence type="ECO:0000313" key="3">
    <source>
        <dbReference type="Proteomes" id="UP001208054"/>
    </source>
</evidence>
<proteinExistence type="predicted"/>
<comment type="caution">
    <text evidence="2">The sequence shown here is derived from an EMBL/GenBank/DDBJ whole genome shotgun (WGS) entry which is preliminary data.</text>
</comment>
<evidence type="ECO:0000256" key="1">
    <source>
        <dbReference type="SAM" id="MobiDB-lite"/>
    </source>
</evidence>
<evidence type="ECO:0000313" key="2">
    <source>
        <dbReference type="EMBL" id="MCV0325912.1"/>
    </source>
</evidence>
<name>A0ABT2XJ00_9GAMM</name>
<reference evidence="2 3" key="1">
    <citation type="submission" date="2021-07" db="EMBL/GenBank/DDBJ databases">
        <title>Clinical implication of Pseudomonas aeruginosa: further insight on the antimicrobial resistance.</title>
        <authorList>
            <person name="Macori G."/>
            <person name="Fanning S."/>
            <person name="Alqahtani A."/>
        </authorList>
    </citation>
    <scope>NUCLEOTIDE SEQUENCE [LARGE SCALE GENOMIC DNA]</scope>
    <source>
        <strain evidence="2 3">CFS3442</strain>
    </source>
</reference>
<organism evidence="2 3">
    <name type="scientific">Stenotrophomonas riyadhensis</name>
    <dbReference type="NCBI Taxonomy" id="2859893"/>
    <lineage>
        <taxon>Bacteria</taxon>
        <taxon>Pseudomonadati</taxon>
        <taxon>Pseudomonadota</taxon>
        <taxon>Gammaproteobacteria</taxon>
        <taxon>Lysobacterales</taxon>
        <taxon>Lysobacteraceae</taxon>
        <taxon>Stenotrophomonas</taxon>
    </lineage>
</organism>
<accession>A0ABT2XJ00</accession>
<evidence type="ECO:0008006" key="4">
    <source>
        <dbReference type="Google" id="ProtNLM"/>
    </source>
</evidence>
<sequence>MTTLSAIALAVTEQARSFIAHVPGDGSEDGLGFWLNALGGQAEAPAKEIASKIFQPHELDVPADPNAQRPHQTHYSTIR</sequence>
<gene>
    <name evidence="2" type="ORF">KYJ44_16400</name>
</gene>
<feature type="region of interest" description="Disordered" evidence="1">
    <location>
        <begin position="60"/>
        <end position="79"/>
    </location>
</feature>